<name>A0A7D5P2S0_9EURY</name>
<dbReference type="InterPro" id="IPR005182">
    <property type="entry name" value="YdbS-like_PH"/>
</dbReference>
<evidence type="ECO:0000259" key="3">
    <source>
        <dbReference type="Pfam" id="PF03703"/>
    </source>
</evidence>
<reference evidence="4 5" key="1">
    <citation type="submission" date="2020-07" db="EMBL/GenBank/DDBJ databases">
        <title>Halosimplex pelagicum sp. nov. and Halosimplex rubrum sp. nov., isolated from salted brown alga Laminaria, and emended description of the genus Halosimplex.</title>
        <authorList>
            <person name="Cui H."/>
        </authorList>
    </citation>
    <scope>NUCLEOTIDE SEQUENCE [LARGE SCALE GENOMIC DNA]</scope>
    <source>
        <strain evidence="4 5">R27</strain>
    </source>
</reference>
<dbReference type="PANTHER" id="PTHR37938">
    <property type="entry name" value="BLL0215 PROTEIN"/>
    <property type="match status" value="1"/>
</dbReference>
<dbReference type="RefSeq" id="WP_179909989.1">
    <property type="nucleotide sequence ID" value="NZ_CP058910.1"/>
</dbReference>
<dbReference type="GeneID" id="56076480"/>
<dbReference type="PANTHER" id="PTHR37938:SF1">
    <property type="entry name" value="BLL0215 PROTEIN"/>
    <property type="match status" value="1"/>
</dbReference>
<feature type="region of interest" description="Disordered" evidence="1">
    <location>
        <begin position="172"/>
        <end position="191"/>
    </location>
</feature>
<proteinExistence type="predicted"/>
<evidence type="ECO:0000256" key="1">
    <source>
        <dbReference type="SAM" id="MobiDB-lite"/>
    </source>
</evidence>
<evidence type="ECO:0000313" key="5">
    <source>
        <dbReference type="Proteomes" id="UP000509667"/>
    </source>
</evidence>
<protein>
    <submittedName>
        <fullName evidence="4">PH domain-containing protein</fullName>
    </submittedName>
</protein>
<accession>A0A7D5P2S0</accession>
<keyword evidence="2" id="KW-0812">Transmembrane</keyword>
<sequence>MTEEHEWLSLDPDESVVWTGQPRVWRIVGTAAGAAVLSILALAGAVFVTTQVTLDPADFPASPGLVVWAVAALVVASQVATVVWAYLTVEHTDYVLTDRRIYLKTGVVSETVTTVGVDRVQNTTLRKDVTGNLFDYGTVAVSTAGSGGADLAISDLDDPEAFRDALQEQVRAADERGTGEDGPAPATGALDDATVEALLAEARQLRAVAERMEESA</sequence>
<dbReference type="Proteomes" id="UP000509667">
    <property type="component" value="Chromosome"/>
</dbReference>
<dbReference type="AlphaFoldDB" id="A0A7D5P2S0"/>
<dbReference type="Pfam" id="PF03703">
    <property type="entry name" value="bPH_2"/>
    <property type="match status" value="1"/>
</dbReference>
<dbReference type="EMBL" id="CP058910">
    <property type="protein sequence ID" value="QLH76045.1"/>
    <property type="molecule type" value="Genomic_DNA"/>
</dbReference>
<keyword evidence="5" id="KW-1185">Reference proteome</keyword>
<keyword evidence="2" id="KW-0472">Membrane</keyword>
<organism evidence="4 5">
    <name type="scientific">Halosimplex rubrum</name>
    <dbReference type="NCBI Taxonomy" id="869889"/>
    <lineage>
        <taxon>Archaea</taxon>
        <taxon>Methanobacteriati</taxon>
        <taxon>Methanobacteriota</taxon>
        <taxon>Stenosarchaea group</taxon>
        <taxon>Halobacteria</taxon>
        <taxon>Halobacteriales</taxon>
        <taxon>Haloarculaceae</taxon>
        <taxon>Halosimplex</taxon>
    </lineage>
</organism>
<evidence type="ECO:0000313" key="4">
    <source>
        <dbReference type="EMBL" id="QLH76045.1"/>
    </source>
</evidence>
<evidence type="ECO:0000256" key="2">
    <source>
        <dbReference type="SAM" id="Phobius"/>
    </source>
</evidence>
<dbReference type="KEGG" id="hrr:HZS55_01415"/>
<feature type="transmembrane region" description="Helical" evidence="2">
    <location>
        <begin position="31"/>
        <end position="54"/>
    </location>
</feature>
<dbReference type="OrthoDB" id="203544at2157"/>
<feature type="transmembrane region" description="Helical" evidence="2">
    <location>
        <begin position="66"/>
        <end position="89"/>
    </location>
</feature>
<feature type="domain" description="YdbS-like PH" evidence="3">
    <location>
        <begin position="91"/>
        <end position="165"/>
    </location>
</feature>
<gene>
    <name evidence="4" type="ORF">HZS55_01415</name>
</gene>
<keyword evidence="2" id="KW-1133">Transmembrane helix</keyword>